<accession>A0AAW1PVW1</accession>
<dbReference type="Proteomes" id="UP001489004">
    <property type="component" value="Unassembled WGS sequence"/>
</dbReference>
<evidence type="ECO:0000313" key="1">
    <source>
        <dbReference type="EMBL" id="KAK9812596.1"/>
    </source>
</evidence>
<sequence>MQLAALRDNNTPFVDHGIEVLYRFAAFDPFCRTRFFGRPFDLGQFERFRRIMHTPHYCVLLGYTEHQLLSSLQVSELRWKQRVWVKGYRTNTEGVFEFSMIQRLGGRYDGIWFCDALLCDDCDERTLIV</sequence>
<dbReference type="AlphaFoldDB" id="A0AAW1PVW1"/>
<keyword evidence="2" id="KW-1185">Reference proteome</keyword>
<name>A0AAW1PVW1_9CHLO</name>
<protein>
    <submittedName>
        <fullName evidence="1">Uncharacterized protein</fullName>
    </submittedName>
</protein>
<dbReference type="PANTHER" id="PTHR35716">
    <property type="entry name" value="OS05G0574700 PROTEIN-RELATED"/>
    <property type="match status" value="1"/>
</dbReference>
<comment type="caution">
    <text evidence="1">The sequence shown here is derived from an EMBL/GenBank/DDBJ whole genome shotgun (WGS) entry which is preliminary data.</text>
</comment>
<reference evidence="1 2" key="1">
    <citation type="journal article" date="2024" name="Nat. Commun.">
        <title>Phylogenomics reveals the evolutionary origins of lichenization in chlorophyte algae.</title>
        <authorList>
            <person name="Puginier C."/>
            <person name="Libourel C."/>
            <person name="Otte J."/>
            <person name="Skaloud P."/>
            <person name="Haon M."/>
            <person name="Grisel S."/>
            <person name="Petersen M."/>
            <person name="Berrin J.G."/>
            <person name="Delaux P.M."/>
            <person name="Dal Grande F."/>
            <person name="Keller J."/>
        </authorList>
    </citation>
    <scope>NUCLEOTIDE SEQUENCE [LARGE SCALE GENOMIC DNA]</scope>
    <source>
        <strain evidence="1 2">SAG 2043</strain>
    </source>
</reference>
<organism evidence="1 2">
    <name type="scientific">[Myrmecia] bisecta</name>
    <dbReference type="NCBI Taxonomy" id="41462"/>
    <lineage>
        <taxon>Eukaryota</taxon>
        <taxon>Viridiplantae</taxon>
        <taxon>Chlorophyta</taxon>
        <taxon>core chlorophytes</taxon>
        <taxon>Trebouxiophyceae</taxon>
        <taxon>Trebouxiales</taxon>
        <taxon>Trebouxiaceae</taxon>
        <taxon>Myrmecia</taxon>
    </lineage>
</organism>
<gene>
    <name evidence="1" type="ORF">WJX72_000145</name>
</gene>
<evidence type="ECO:0000313" key="2">
    <source>
        <dbReference type="Proteomes" id="UP001489004"/>
    </source>
</evidence>
<proteinExistence type="predicted"/>
<dbReference type="PANTHER" id="PTHR35716:SF1">
    <property type="entry name" value="OS05G0574700 PROTEIN"/>
    <property type="match status" value="1"/>
</dbReference>
<dbReference type="EMBL" id="JALJOR010000008">
    <property type="protein sequence ID" value="KAK9812596.1"/>
    <property type="molecule type" value="Genomic_DNA"/>
</dbReference>